<comment type="caution">
    <text evidence="3">The sequence shown here is derived from an EMBL/GenBank/DDBJ whole genome shotgun (WGS) entry which is preliminary data.</text>
</comment>
<dbReference type="AlphaFoldDB" id="A0A520KS09"/>
<evidence type="ECO:0000256" key="1">
    <source>
        <dbReference type="PROSITE-ProRule" id="PRU00325"/>
    </source>
</evidence>
<keyword evidence="1" id="KW-0863">Zinc-finger</keyword>
<evidence type="ECO:0000313" key="3">
    <source>
        <dbReference type="EMBL" id="RZN64571.1"/>
    </source>
</evidence>
<dbReference type="EMBL" id="RXIF01000006">
    <property type="protein sequence ID" value="RZN64571.1"/>
    <property type="molecule type" value="Genomic_DNA"/>
</dbReference>
<dbReference type="InterPro" id="IPR007527">
    <property type="entry name" value="Znf_SWIM"/>
</dbReference>
<reference evidence="3 4" key="1">
    <citation type="journal article" date="2019" name="Nat. Microbiol.">
        <title>Wide diversity of methane and short-chain alkane metabolisms in uncultured archaea.</title>
        <authorList>
            <person name="Borrel G."/>
            <person name="Adam P.S."/>
            <person name="McKay L.J."/>
            <person name="Chen L.X."/>
            <person name="Sierra-Garcia I.N."/>
            <person name="Sieber C.M."/>
            <person name="Letourneur Q."/>
            <person name="Ghozlane A."/>
            <person name="Andersen G.L."/>
            <person name="Li W.J."/>
            <person name="Hallam S.J."/>
            <person name="Muyzer G."/>
            <person name="de Oliveira V.M."/>
            <person name="Inskeep W.P."/>
            <person name="Banfield J.F."/>
            <person name="Gribaldo S."/>
        </authorList>
    </citation>
    <scope>NUCLEOTIDE SEQUENCE [LARGE SCALE GENOMIC DNA]</scope>
    <source>
        <strain evidence="3">NM1a</strain>
    </source>
</reference>
<name>A0A520KS09_METT2</name>
<dbReference type="PROSITE" id="PS50966">
    <property type="entry name" value="ZF_SWIM"/>
    <property type="match status" value="1"/>
</dbReference>
<proteinExistence type="predicted"/>
<keyword evidence="1" id="KW-0479">Metal-binding</keyword>
<dbReference type="GO" id="GO:0008270">
    <property type="term" value="F:zinc ion binding"/>
    <property type="evidence" value="ECO:0007669"/>
    <property type="project" value="UniProtKB-KW"/>
</dbReference>
<keyword evidence="1" id="KW-0862">Zinc</keyword>
<protein>
    <recommendedName>
        <fullName evidence="2">SWIM-type domain-containing protein</fullName>
    </recommendedName>
</protein>
<gene>
    <name evidence="3" type="ORF">EF806_04330</name>
</gene>
<evidence type="ECO:0000259" key="2">
    <source>
        <dbReference type="PROSITE" id="PS50966"/>
    </source>
</evidence>
<sequence length="116" mass="13993">MVIREDIEKELWLLLKTRKRIDKEIRDLFEEIYGKKGKKAIESIESKRIKKYNDFYVVVGQEEHIVVEDYCNCKDFFFNASRKGEYCWHILAVKIADIIGGYERIDGWYHEIEKIL</sequence>
<accession>A0A520KS09</accession>
<organism evidence="3 4">
    <name type="scientific">Methanoliparum thermophilum</name>
    <dbReference type="NCBI Taxonomy" id="2491083"/>
    <lineage>
        <taxon>Archaea</taxon>
        <taxon>Methanobacteriati</taxon>
        <taxon>Methanobacteriota</taxon>
        <taxon>Candidatus Methanoliparia</taxon>
        <taxon>Candidatus Methanoliparales</taxon>
        <taxon>Candidatus Methanoliparaceae</taxon>
        <taxon>Candidatus Methanoliparum</taxon>
    </lineage>
</organism>
<feature type="domain" description="SWIM-type" evidence="2">
    <location>
        <begin position="56"/>
        <end position="98"/>
    </location>
</feature>
<dbReference type="Pfam" id="PF04434">
    <property type="entry name" value="SWIM"/>
    <property type="match status" value="1"/>
</dbReference>
<dbReference type="Proteomes" id="UP000317158">
    <property type="component" value="Unassembled WGS sequence"/>
</dbReference>
<evidence type="ECO:0000313" key="4">
    <source>
        <dbReference type="Proteomes" id="UP000317158"/>
    </source>
</evidence>